<accession>A0A5P1F835</accession>
<gene>
    <name evidence="2" type="ORF">A4U43_C03F7380</name>
</gene>
<protein>
    <submittedName>
        <fullName evidence="2">Uncharacterized protein</fullName>
    </submittedName>
</protein>
<dbReference type="Proteomes" id="UP000243459">
    <property type="component" value="Chromosome 3"/>
</dbReference>
<feature type="compositionally biased region" description="Basic residues" evidence="1">
    <location>
        <begin position="31"/>
        <end position="44"/>
    </location>
</feature>
<organism evidence="2 3">
    <name type="scientific">Asparagus officinalis</name>
    <name type="common">Garden asparagus</name>
    <dbReference type="NCBI Taxonomy" id="4686"/>
    <lineage>
        <taxon>Eukaryota</taxon>
        <taxon>Viridiplantae</taxon>
        <taxon>Streptophyta</taxon>
        <taxon>Embryophyta</taxon>
        <taxon>Tracheophyta</taxon>
        <taxon>Spermatophyta</taxon>
        <taxon>Magnoliopsida</taxon>
        <taxon>Liliopsida</taxon>
        <taxon>Asparagales</taxon>
        <taxon>Asparagaceae</taxon>
        <taxon>Asparagoideae</taxon>
        <taxon>Asparagus</taxon>
    </lineage>
</organism>
<keyword evidence="3" id="KW-1185">Reference proteome</keyword>
<evidence type="ECO:0000256" key="1">
    <source>
        <dbReference type="SAM" id="MobiDB-lite"/>
    </source>
</evidence>
<feature type="region of interest" description="Disordered" evidence="1">
    <location>
        <begin position="1"/>
        <end position="49"/>
    </location>
</feature>
<name>A0A5P1F835_ASPOF</name>
<reference evidence="3" key="1">
    <citation type="journal article" date="2017" name="Nat. Commun.">
        <title>The asparagus genome sheds light on the origin and evolution of a young Y chromosome.</title>
        <authorList>
            <person name="Harkess A."/>
            <person name="Zhou J."/>
            <person name="Xu C."/>
            <person name="Bowers J.E."/>
            <person name="Van der Hulst R."/>
            <person name="Ayyampalayam S."/>
            <person name="Mercati F."/>
            <person name="Riccardi P."/>
            <person name="McKain M.R."/>
            <person name="Kakrana A."/>
            <person name="Tang H."/>
            <person name="Ray J."/>
            <person name="Groenendijk J."/>
            <person name="Arikit S."/>
            <person name="Mathioni S.M."/>
            <person name="Nakano M."/>
            <person name="Shan H."/>
            <person name="Telgmann-Rauber A."/>
            <person name="Kanno A."/>
            <person name="Yue Z."/>
            <person name="Chen H."/>
            <person name="Li W."/>
            <person name="Chen Y."/>
            <person name="Xu X."/>
            <person name="Zhang Y."/>
            <person name="Luo S."/>
            <person name="Chen H."/>
            <person name="Gao J."/>
            <person name="Mao Z."/>
            <person name="Pires J.C."/>
            <person name="Luo M."/>
            <person name="Kudrna D."/>
            <person name="Wing R.A."/>
            <person name="Meyers B.C."/>
            <person name="Yi K."/>
            <person name="Kong H."/>
            <person name="Lavrijsen P."/>
            <person name="Sunseri F."/>
            <person name="Falavigna A."/>
            <person name="Ye Y."/>
            <person name="Leebens-Mack J.H."/>
            <person name="Chen G."/>
        </authorList>
    </citation>
    <scope>NUCLEOTIDE SEQUENCE [LARGE SCALE GENOMIC DNA]</scope>
    <source>
        <strain evidence="3">cv. DH0086</strain>
    </source>
</reference>
<evidence type="ECO:0000313" key="3">
    <source>
        <dbReference type="Proteomes" id="UP000243459"/>
    </source>
</evidence>
<dbReference type="EMBL" id="CM007383">
    <property type="protein sequence ID" value="ONK74536.1"/>
    <property type="molecule type" value="Genomic_DNA"/>
</dbReference>
<dbReference type="Gramene" id="ONK74536">
    <property type="protein sequence ID" value="ONK74536"/>
    <property type="gene ID" value="A4U43_C03F7380"/>
</dbReference>
<dbReference type="AlphaFoldDB" id="A0A5P1F835"/>
<proteinExistence type="predicted"/>
<sequence length="123" mass="13779">MVILQRAPPRAHKSSLVKLSSLPKAQLQTRSRSHQLPRGASRRSRSADLDQLCEPSLNLDLKPSLDPRANPPICNSADQLRRFATPTPTKPTQLRLVRCHEIRSPIHMRGLVVAVIEEDPLLD</sequence>
<evidence type="ECO:0000313" key="2">
    <source>
        <dbReference type="EMBL" id="ONK74536.1"/>
    </source>
</evidence>